<proteinExistence type="predicted"/>
<evidence type="ECO:0000259" key="1">
    <source>
        <dbReference type="Pfam" id="PF00174"/>
    </source>
</evidence>
<dbReference type="InterPro" id="IPR000572">
    <property type="entry name" value="OxRdtase_Mopterin-bd_dom"/>
</dbReference>
<dbReference type="Pfam" id="PF00174">
    <property type="entry name" value="Oxidored_molyb"/>
    <property type="match status" value="1"/>
</dbReference>
<dbReference type="AlphaFoldDB" id="A0AA37F8L0"/>
<dbReference type="Gene3D" id="3.90.420.10">
    <property type="entry name" value="Oxidoreductase, molybdopterin-binding domain"/>
    <property type="match status" value="1"/>
</dbReference>
<dbReference type="Proteomes" id="UP000632195">
    <property type="component" value="Unassembled WGS sequence"/>
</dbReference>
<dbReference type="EMBL" id="BMNY01000001">
    <property type="protein sequence ID" value="GGM66507.1"/>
    <property type="molecule type" value="Genomic_DNA"/>
</dbReference>
<reference evidence="2" key="1">
    <citation type="journal article" date="2014" name="Int. J. Syst. Evol. Microbiol.">
        <title>Complete genome sequence of Corynebacterium casei LMG S-19264T (=DSM 44701T), isolated from a smear-ripened cheese.</title>
        <authorList>
            <consortium name="US DOE Joint Genome Institute (JGI-PGF)"/>
            <person name="Walter F."/>
            <person name="Albersmeier A."/>
            <person name="Kalinowski J."/>
            <person name="Ruckert C."/>
        </authorList>
    </citation>
    <scope>NUCLEOTIDE SEQUENCE</scope>
    <source>
        <strain evidence="2">JCM 13583</strain>
    </source>
</reference>
<dbReference type="SUPFAM" id="SSF56524">
    <property type="entry name" value="Oxidoreductase molybdopterin-binding domain"/>
    <property type="match status" value="1"/>
</dbReference>
<gene>
    <name evidence="2" type="ORF">GCM10007108_00890</name>
</gene>
<name>A0AA37F8L0_9ARCH</name>
<protein>
    <submittedName>
        <fullName evidence="2">Oxidoreductase</fullName>
    </submittedName>
</protein>
<dbReference type="PANTHER" id="PTHR43032:SF4">
    <property type="entry name" value="OXIDOREDUCTASE MOLYBDOPTERIN-BINDING DOMAIN-CONTAINING PROTEIN"/>
    <property type="match status" value="1"/>
</dbReference>
<sequence length="200" mass="23503">MLKKEGLPPGQRYGRKFIIYADLGIPDVDIERYRLRVNGLVERELEFTYDELKQKATMEYVRDFHCVTRWSIKDVRWKGVPMLDIIREAGVKGEAKWVMFHCIDGYTAPVPMEYVTDGQAMVALYMNGEPLSLEQGFPARPFMPNLYGWKSAKWLNGIEFIADYEDGYWEERGYHEVGDVNREERFKDFSASRQKKRPVL</sequence>
<keyword evidence="3" id="KW-1185">Reference proteome</keyword>
<dbReference type="InterPro" id="IPR036374">
    <property type="entry name" value="OxRdtase_Mopterin-bd_sf"/>
</dbReference>
<dbReference type="CDD" id="cd02109">
    <property type="entry name" value="arch_bact_SO_family_Moco"/>
    <property type="match status" value="1"/>
</dbReference>
<evidence type="ECO:0000313" key="2">
    <source>
        <dbReference type="EMBL" id="GGM66507.1"/>
    </source>
</evidence>
<organism evidence="2 3">
    <name type="scientific">Thermogymnomonas acidicola</name>
    <dbReference type="NCBI Taxonomy" id="399579"/>
    <lineage>
        <taxon>Archaea</taxon>
        <taxon>Methanobacteriati</taxon>
        <taxon>Thermoplasmatota</taxon>
        <taxon>Thermoplasmata</taxon>
        <taxon>Thermoplasmatales</taxon>
        <taxon>Thermogymnomonas</taxon>
    </lineage>
</organism>
<feature type="domain" description="Oxidoreductase molybdopterin-binding" evidence="1">
    <location>
        <begin position="24"/>
        <end position="169"/>
    </location>
</feature>
<evidence type="ECO:0000313" key="3">
    <source>
        <dbReference type="Proteomes" id="UP000632195"/>
    </source>
</evidence>
<dbReference type="PANTHER" id="PTHR43032">
    <property type="entry name" value="PROTEIN-METHIONINE-SULFOXIDE REDUCTASE"/>
    <property type="match status" value="1"/>
</dbReference>
<dbReference type="RefSeq" id="WP_188679373.1">
    <property type="nucleotide sequence ID" value="NZ_BMNY01000001.1"/>
</dbReference>
<accession>A0AA37F8L0</accession>
<comment type="caution">
    <text evidence="2">The sequence shown here is derived from an EMBL/GenBank/DDBJ whole genome shotgun (WGS) entry which is preliminary data.</text>
</comment>
<reference evidence="2" key="2">
    <citation type="submission" date="2022-09" db="EMBL/GenBank/DDBJ databases">
        <authorList>
            <person name="Sun Q."/>
            <person name="Ohkuma M."/>
        </authorList>
    </citation>
    <scope>NUCLEOTIDE SEQUENCE</scope>
    <source>
        <strain evidence="2">JCM 13583</strain>
    </source>
</reference>